<dbReference type="InterPro" id="IPR029063">
    <property type="entry name" value="SAM-dependent_MTases_sf"/>
</dbReference>
<evidence type="ECO:0000313" key="4">
    <source>
        <dbReference type="Proteomes" id="UP000279307"/>
    </source>
</evidence>
<evidence type="ECO:0000313" key="3">
    <source>
        <dbReference type="EMBL" id="RLU23653.1"/>
    </source>
</evidence>
<sequence length="576" mass="64977">MSEVHLAIYSIADLCLAPIETIITLFTIKYCESSVDIKLILSEQDLTERAYTIDLSNFVYKVVSVDEIPYYASFCELPNIAINKDSCVAGLCTVLRQIVKDKANADCDIISSMRYYTLLGFKGSCLMACSEASVWTKFCEVDLILTLKSLSVKNLEKSELPISLARFECHMSQPVRLHNLYKYTMCKKFAALNIAKEIETSLLEHTYAEGSCITLADIIIFVCVHILLGTFSSQMIPKLVPLTAKWYNRMLTDEFIIKCLSCLPLKSDGLSTLQYTLPVVVNESLYKSDPKRYKPKSRIYTRQEDIERSLQLVGDMKVSMELDVAPFGIEIDLNWSDVPFDATPEGGSLPPARLQRKQEQLQNLCKPVLKLAKAGNTIVDFCSGSGHLGILIAYLLPRCTVILLENKEESLNRAKQRVQRLKLTNVRFCQCNLDYFKGDFDIGTSLHACGLATDLVIQCCIQKNAIFVSCPCCYGSLQDCHRLTYPRSEIFKGCISNREYSFLSHAADQTHDKQNVKTKQGYKCMTIIDTDRKLFAEQFGYKVHLAKLVPETCTLKNHLLVGIPKDKLLHSNTCEN</sequence>
<dbReference type="InterPro" id="IPR036282">
    <property type="entry name" value="Glutathione-S-Trfase_C_sf"/>
</dbReference>
<comment type="similarity">
    <text evidence="1">Belongs to the GSTCD family.</text>
</comment>
<comment type="caution">
    <text evidence="3">The sequence shown here is derived from an EMBL/GenBank/DDBJ whole genome shotgun (WGS) entry which is preliminary data.</text>
</comment>
<dbReference type="PANTHER" id="PTHR13369">
    <property type="match status" value="1"/>
</dbReference>
<name>A0A3L8DU09_OOCBI</name>
<dbReference type="SUPFAM" id="SSF53335">
    <property type="entry name" value="S-adenosyl-L-methionine-dependent methyltransferases"/>
    <property type="match status" value="1"/>
</dbReference>
<dbReference type="OrthoDB" id="206598at2759"/>
<feature type="domain" description="Methyltransferase" evidence="2">
    <location>
        <begin position="359"/>
        <end position="478"/>
    </location>
</feature>
<dbReference type="Proteomes" id="UP000279307">
    <property type="component" value="Chromosome 4"/>
</dbReference>
<evidence type="ECO:0000259" key="2">
    <source>
        <dbReference type="Pfam" id="PF13679"/>
    </source>
</evidence>
<accession>A0A3L8DU09</accession>
<evidence type="ECO:0000256" key="1">
    <source>
        <dbReference type="ARBA" id="ARBA00008797"/>
    </source>
</evidence>
<dbReference type="CDD" id="cd02440">
    <property type="entry name" value="AdoMet_MTases"/>
    <property type="match status" value="1"/>
</dbReference>
<dbReference type="AlphaFoldDB" id="A0A3L8DU09"/>
<dbReference type="CDD" id="cd00299">
    <property type="entry name" value="GST_C_family"/>
    <property type="match status" value="1"/>
</dbReference>
<dbReference type="FunFam" id="3.40.50.150:FF:000725">
    <property type="entry name" value="Glutathione S-transferase, C-terminal domain-containing"/>
    <property type="match status" value="1"/>
</dbReference>
<proteinExistence type="inferred from homology"/>
<dbReference type="Pfam" id="PF13679">
    <property type="entry name" value="Methyltransf_32"/>
    <property type="match status" value="1"/>
</dbReference>
<dbReference type="GO" id="GO:0005737">
    <property type="term" value="C:cytoplasm"/>
    <property type="evidence" value="ECO:0007669"/>
    <property type="project" value="TreeGrafter"/>
</dbReference>
<dbReference type="EMBL" id="QOIP01000004">
    <property type="protein sequence ID" value="RLU23653.1"/>
    <property type="molecule type" value="Genomic_DNA"/>
</dbReference>
<reference evidence="3 4" key="1">
    <citation type="journal article" date="2018" name="Genome Res.">
        <title>The genomic architecture and molecular evolution of ant odorant receptors.</title>
        <authorList>
            <person name="McKenzie S.K."/>
            <person name="Kronauer D.J.C."/>
        </authorList>
    </citation>
    <scope>NUCLEOTIDE SEQUENCE [LARGE SCALE GENOMIC DNA]</scope>
    <source>
        <strain evidence="3">Clonal line C1</strain>
    </source>
</reference>
<gene>
    <name evidence="3" type="ORF">DMN91_003859</name>
</gene>
<organism evidence="3 4">
    <name type="scientific">Ooceraea biroi</name>
    <name type="common">Clonal raider ant</name>
    <name type="synonym">Cerapachys biroi</name>
    <dbReference type="NCBI Taxonomy" id="2015173"/>
    <lineage>
        <taxon>Eukaryota</taxon>
        <taxon>Metazoa</taxon>
        <taxon>Ecdysozoa</taxon>
        <taxon>Arthropoda</taxon>
        <taxon>Hexapoda</taxon>
        <taxon>Insecta</taxon>
        <taxon>Pterygota</taxon>
        <taxon>Neoptera</taxon>
        <taxon>Endopterygota</taxon>
        <taxon>Hymenoptera</taxon>
        <taxon>Apocrita</taxon>
        <taxon>Aculeata</taxon>
        <taxon>Formicoidea</taxon>
        <taxon>Formicidae</taxon>
        <taxon>Dorylinae</taxon>
        <taxon>Ooceraea</taxon>
    </lineage>
</organism>
<dbReference type="InterPro" id="IPR025714">
    <property type="entry name" value="Methyltranfer_dom"/>
</dbReference>
<dbReference type="Gene3D" id="3.40.50.150">
    <property type="entry name" value="Vaccinia Virus protein VP39"/>
    <property type="match status" value="1"/>
</dbReference>
<dbReference type="PANTHER" id="PTHR13369:SF0">
    <property type="entry name" value="GLUTATHIONE S-TRANSFERASE C-TERMINAL DOMAIN-CONTAINING PROTEIN"/>
    <property type="match status" value="1"/>
</dbReference>
<dbReference type="Gene3D" id="1.20.1050.10">
    <property type="match status" value="1"/>
</dbReference>
<protein>
    <recommendedName>
        <fullName evidence="2">Methyltransferase domain-containing protein</fullName>
    </recommendedName>
</protein>
<dbReference type="SUPFAM" id="SSF47616">
    <property type="entry name" value="GST C-terminal domain-like"/>
    <property type="match status" value="1"/>
</dbReference>